<comment type="caution">
    <text evidence="1">The sequence shown here is derived from an EMBL/GenBank/DDBJ whole genome shotgun (WGS) entry which is preliminary data.</text>
</comment>
<name>A0A1D1W7L7_RAMVA</name>
<evidence type="ECO:0000313" key="1">
    <source>
        <dbReference type="EMBL" id="GAV09375.1"/>
    </source>
</evidence>
<sequence length="101" mass="11748">MWVRGPQGFFKRNRYYLLPSTIANILHLLGSFNKTDEGRTSGQEGRMLDCQRRRPSRRWPHVDHGPSTTKTYLQQGRQVRRPAASMPTSLRIDKWALCHGL</sequence>
<proteinExistence type="predicted"/>
<protein>
    <submittedName>
        <fullName evidence="1">Uncharacterized protein</fullName>
    </submittedName>
</protein>
<reference evidence="1 2" key="1">
    <citation type="journal article" date="2016" name="Nat. Commun.">
        <title>Extremotolerant tardigrade genome and improved radiotolerance of human cultured cells by tardigrade-unique protein.</title>
        <authorList>
            <person name="Hashimoto T."/>
            <person name="Horikawa D.D."/>
            <person name="Saito Y."/>
            <person name="Kuwahara H."/>
            <person name="Kozuka-Hata H."/>
            <person name="Shin-I T."/>
            <person name="Minakuchi Y."/>
            <person name="Ohishi K."/>
            <person name="Motoyama A."/>
            <person name="Aizu T."/>
            <person name="Enomoto A."/>
            <person name="Kondo K."/>
            <person name="Tanaka S."/>
            <person name="Hara Y."/>
            <person name="Koshikawa S."/>
            <person name="Sagara H."/>
            <person name="Miura T."/>
            <person name="Yokobori S."/>
            <person name="Miyagawa K."/>
            <person name="Suzuki Y."/>
            <person name="Kubo T."/>
            <person name="Oyama M."/>
            <person name="Kohara Y."/>
            <person name="Fujiyama A."/>
            <person name="Arakawa K."/>
            <person name="Katayama T."/>
            <person name="Toyoda A."/>
            <person name="Kunieda T."/>
        </authorList>
    </citation>
    <scope>NUCLEOTIDE SEQUENCE [LARGE SCALE GENOMIC DNA]</scope>
    <source>
        <strain evidence="1 2">YOKOZUNA-1</strain>
    </source>
</reference>
<organism evidence="1 2">
    <name type="scientific">Ramazzottius varieornatus</name>
    <name type="common">Water bear</name>
    <name type="synonym">Tardigrade</name>
    <dbReference type="NCBI Taxonomy" id="947166"/>
    <lineage>
        <taxon>Eukaryota</taxon>
        <taxon>Metazoa</taxon>
        <taxon>Ecdysozoa</taxon>
        <taxon>Tardigrada</taxon>
        <taxon>Eutardigrada</taxon>
        <taxon>Parachela</taxon>
        <taxon>Hypsibioidea</taxon>
        <taxon>Ramazzottiidae</taxon>
        <taxon>Ramazzottius</taxon>
    </lineage>
</organism>
<keyword evidence="2" id="KW-1185">Reference proteome</keyword>
<dbReference type="EMBL" id="BDGG01000022">
    <property type="protein sequence ID" value="GAV09375.1"/>
    <property type="molecule type" value="Genomic_DNA"/>
</dbReference>
<evidence type="ECO:0000313" key="2">
    <source>
        <dbReference type="Proteomes" id="UP000186922"/>
    </source>
</evidence>
<dbReference type="Proteomes" id="UP000186922">
    <property type="component" value="Unassembled WGS sequence"/>
</dbReference>
<gene>
    <name evidence="1" type="primary">RvY_18925-1</name>
    <name evidence="1" type="synonym">RvY_18925.1</name>
    <name evidence="1" type="ORF">RvY_18925</name>
</gene>
<accession>A0A1D1W7L7</accession>
<dbReference type="AlphaFoldDB" id="A0A1D1W7L7"/>